<protein>
    <submittedName>
        <fullName evidence="1">Uncharacterized protein</fullName>
    </submittedName>
</protein>
<comment type="caution">
    <text evidence="1">The sequence shown here is derived from an EMBL/GenBank/DDBJ whole genome shotgun (WGS) entry which is preliminary data.</text>
</comment>
<evidence type="ECO:0000313" key="2">
    <source>
        <dbReference type="Proteomes" id="UP001596087"/>
    </source>
</evidence>
<sequence length="96" mass="10754">MGVTIYVEDYLGEVLLRDPTDMRDLLEAAESLGLPLLTSVDVYDDTRFNRRQSERLVSEVDALSGQRDLTPAIAALQVAISLVGERPHRYLMFNGD</sequence>
<evidence type="ECO:0000313" key="1">
    <source>
        <dbReference type="EMBL" id="MFC5175647.1"/>
    </source>
</evidence>
<keyword evidence="2" id="KW-1185">Reference proteome</keyword>
<dbReference type="RefSeq" id="WP_378586739.1">
    <property type="nucleotide sequence ID" value="NZ_JBHSKD010000004.1"/>
</dbReference>
<organism evidence="1 2">
    <name type="scientific">Nocardioides taihuensis</name>
    <dbReference type="NCBI Taxonomy" id="1835606"/>
    <lineage>
        <taxon>Bacteria</taxon>
        <taxon>Bacillati</taxon>
        <taxon>Actinomycetota</taxon>
        <taxon>Actinomycetes</taxon>
        <taxon>Propionibacteriales</taxon>
        <taxon>Nocardioidaceae</taxon>
        <taxon>Nocardioides</taxon>
    </lineage>
</organism>
<reference evidence="2" key="1">
    <citation type="journal article" date="2019" name="Int. J. Syst. Evol. Microbiol.">
        <title>The Global Catalogue of Microorganisms (GCM) 10K type strain sequencing project: providing services to taxonomists for standard genome sequencing and annotation.</title>
        <authorList>
            <consortium name="The Broad Institute Genomics Platform"/>
            <consortium name="The Broad Institute Genome Sequencing Center for Infectious Disease"/>
            <person name="Wu L."/>
            <person name="Ma J."/>
        </authorList>
    </citation>
    <scope>NUCLEOTIDE SEQUENCE [LARGE SCALE GENOMIC DNA]</scope>
    <source>
        <strain evidence="2">DFY41</strain>
    </source>
</reference>
<dbReference type="EMBL" id="JBHSKD010000004">
    <property type="protein sequence ID" value="MFC5175647.1"/>
    <property type="molecule type" value="Genomic_DNA"/>
</dbReference>
<gene>
    <name evidence="1" type="ORF">ACFPGP_03120</name>
</gene>
<dbReference type="Proteomes" id="UP001596087">
    <property type="component" value="Unassembled WGS sequence"/>
</dbReference>
<accession>A0ABW0BF17</accession>
<name>A0ABW0BF17_9ACTN</name>
<proteinExistence type="predicted"/>